<dbReference type="GO" id="GO:0060348">
    <property type="term" value="P:bone development"/>
    <property type="evidence" value="ECO:0007669"/>
    <property type="project" value="TreeGrafter"/>
</dbReference>
<dbReference type="GO" id="GO:0031012">
    <property type="term" value="C:extracellular matrix"/>
    <property type="evidence" value="ECO:0007669"/>
    <property type="project" value="TreeGrafter"/>
</dbReference>
<protein>
    <recommendedName>
        <fullName evidence="4">Mimecan</fullName>
    </recommendedName>
    <alternativeName>
        <fullName evidence="14">Osteoglycin</fullName>
    </alternativeName>
</protein>
<keyword evidence="11" id="KW-0339">Growth factor</keyword>
<evidence type="ECO:0000313" key="15">
    <source>
        <dbReference type="EMBL" id="KAG0120957.1"/>
    </source>
</evidence>
<reference evidence="15" key="1">
    <citation type="submission" date="2020-10" db="EMBL/GenBank/DDBJ databases">
        <title>Feather gene expression reveals the developmental basis of iridescence in African starlings.</title>
        <authorList>
            <person name="Rubenstein D.R."/>
        </authorList>
    </citation>
    <scope>NUCLEOTIDE SEQUENCE</scope>
    <source>
        <strain evidence="15">SS15</strain>
        <tissue evidence="15">Liver</tissue>
    </source>
</reference>
<keyword evidence="5" id="KW-0964">Secreted</keyword>
<evidence type="ECO:0000256" key="4">
    <source>
        <dbReference type="ARBA" id="ARBA00018423"/>
    </source>
</evidence>
<dbReference type="InterPro" id="IPR032675">
    <property type="entry name" value="LRR_dom_sf"/>
</dbReference>
<dbReference type="EMBL" id="JADDUC010000057">
    <property type="protein sequence ID" value="KAG0120957.1"/>
    <property type="molecule type" value="Genomic_DNA"/>
</dbReference>
<dbReference type="PROSITE" id="PS51450">
    <property type="entry name" value="LRR"/>
    <property type="match status" value="2"/>
</dbReference>
<keyword evidence="13" id="KW-0325">Glycoprotein</keyword>
<dbReference type="Proteomes" id="UP000618051">
    <property type="component" value="Unassembled WGS sequence"/>
</dbReference>
<dbReference type="InterPro" id="IPR001611">
    <property type="entry name" value="Leu-rich_rpt"/>
</dbReference>
<dbReference type="Gene3D" id="3.80.10.10">
    <property type="entry name" value="Ribonuclease Inhibitor"/>
    <property type="match status" value="1"/>
</dbReference>
<keyword evidence="17" id="KW-1185">Reference proteome</keyword>
<evidence type="ECO:0000256" key="7">
    <source>
        <dbReference type="ARBA" id="ARBA00022614"/>
    </source>
</evidence>
<comment type="subcellular location">
    <subcellularLocation>
        <location evidence="2">Secreted</location>
        <location evidence="2">Extracellular space</location>
        <location evidence="2">Extracellular matrix</location>
    </subcellularLocation>
</comment>
<keyword evidence="6" id="KW-0272">Extracellular matrix</keyword>
<evidence type="ECO:0000256" key="6">
    <source>
        <dbReference type="ARBA" id="ARBA00022530"/>
    </source>
</evidence>
<name>A0A835NSC3_9PASS</name>
<evidence type="ECO:0000256" key="13">
    <source>
        <dbReference type="ARBA" id="ARBA00023180"/>
    </source>
</evidence>
<dbReference type="PANTHER" id="PTHR46269:SF1">
    <property type="entry name" value="MIMECAN"/>
    <property type="match status" value="1"/>
</dbReference>
<proteinExistence type="inferred from homology"/>
<evidence type="ECO:0000256" key="5">
    <source>
        <dbReference type="ARBA" id="ARBA00022525"/>
    </source>
</evidence>
<evidence type="ECO:0000313" key="16">
    <source>
        <dbReference type="EMBL" id="KAI1234338.1"/>
    </source>
</evidence>
<comment type="caution">
    <text evidence="15">The sequence shown here is derived from an EMBL/GenBank/DDBJ whole genome shotgun (WGS) entry which is preliminary data.</text>
</comment>
<keyword evidence="7" id="KW-0433">Leucine-rich repeat</keyword>
<keyword evidence="12" id="KW-1015">Disulfide bond</keyword>
<evidence type="ECO:0000256" key="2">
    <source>
        <dbReference type="ARBA" id="ARBA00004498"/>
    </source>
</evidence>
<dbReference type="Pfam" id="PF00560">
    <property type="entry name" value="LRR_1"/>
    <property type="match status" value="1"/>
</dbReference>
<dbReference type="AlphaFoldDB" id="A0A835NSC3"/>
<evidence type="ECO:0000256" key="1">
    <source>
        <dbReference type="ARBA" id="ARBA00003759"/>
    </source>
</evidence>
<dbReference type="Pfam" id="PF13855">
    <property type="entry name" value="LRR_8"/>
    <property type="match status" value="1"/>
</dbReference>
<evidence type="ECO:0000256" key="8">
    <source>
        <dbReference type="ARBA" id="ARBA00022729"/>
    </source>
</evidence>
<dbReference type="EMBL" id="JADDUC020000015">
    <property type="protein sequence ID" value="KAI1234338.1"/>
    <property type="molecule type" value="Genomic_DNA"/>
</dbReference>
<dbReference type="SMART" id="SM00369">
    <property type="entry name" value="LRR_TYP"/>
    <property type="match status" value="4"/>
</dbReference>
<reference evidence="16" key="3">
    <citation type="submission" date="2022-01" db="EMBL/GenBank/DDBJ databases">
        <authorList>
            <person name="Rubenstein D.R."/>
        </authorList>
    </citation>
    <scope>NUCLEOTIDE SEQUENCE</scope>
    <source>
        <strain evidence="16">SS15</strain>
        <tissue evidence="16">Liver</tissue>
    </source>
</reference>
<gene>
    <name evidence="16" type="ORF">IHE44_0003380</name>
    <name evidence="15" type="ORF">IHE44_011897</name>
</gene>
<dbReference type="InterPro" id="IPR043547">
    <property type="entry name" value="Mimecan/Epiphycan/Opticin"/>
</dbReference>
<keyword evidence="10" id="KW-0654">Proteoglycan</keyword>
<evidence type="ECO:0000256" key="12">
    <source>
        <dbReference type="ARBA" id="ARBA00023157"/>
    </source>
</evidence>
<dbReference type="GO" id="GO:0008083">
    <property type="term" value="F:growth factor activity"/>
    <property type="evidence" value="ECO:0007669"/>
    <property type="project" value="UniProtKB-KW"/>
</dbReference>
<accession>A0A835NSC3</accession>
<dbReference type="InterPro" id="IPR003591">
    <property type="entry name" value="Leu-rich_rpt_typical-subtyp"/>
</dbReference>
<dbReference type="PANTHER" id="PTHR46269">
    <property type="entry name" value="EPIPHYCAN-RELATED"/>
    <property type="match status" value="1"/>
</dbReference>
<evidence type="ECO:0000256" key="10">
    <source>
        <dbReference type="ARBA" id="ARBA00022974"/>
    </source>
</evidence>
<keyword evidence="9" id="KW-0677">Repeat</keyword>
<evidence type="ECO:0000256" key="14">
    <source>
        <dbReference type="ARBA" id="ARBA00031730"/>
    </source>
</evidence>
<evidence type="ECO:0000256" key="3">
    <source>
        <dbReference type="ARBA" id="ARBA00006912"/>
    </source>
</evidence>
<reference evidence="16 17" key="2">
    <citation type="journal article" date="2021" name="J. Hered.">
        <title>Feather Gene Expression Elucidates the Developmental Basis of Plumage Iridescence in African Starlings.</title>
        <authorList>
            <person name="Rubenstein D.R."/>
            <person name="Corvelo A."/>
            <person name="MacManes M.D."/>
            <person name="Maia R."/>
            <person name="Narzisi G."/>
            <person name="Rousaki A."/>
            <person name="Vandenabeele P."/>
            <person name="Shawkey M.D."/>
            <person name="Solomon J."/>
        </authorList>
    </citation>
    <scope>NUCLEOTIDE SEQUENCE [LARGE SCALE GENOMIC DNA]</scope>
    <source>
        <strain evidence="16">SS15</strain>
    </source>
</reference>
<evidence type="ECO:0000256" key="9">
    <source>
        <dbReference type="ARBA" id="ARBA00022737"/>
    </source>
</evidence>
<organism evidence="15">
    <name type="scientific">Lamprotornis superbus</name>
    <dbReference type="NCBI Taxonomy" id="245042"/>
    <lineage>
        <taxon>Eukaryota</taxon>
        <taxon>Metazoa</taxon>
        <taxon>Chordata</taxon>
        <taxon>Craniata</taxon>
        <taxon>Vertebrata</taxon>
        <taxon>Euteleostomi</taxon>
        <taxon>Archelosauria</taxon>
        <taxon>Archosauria</taxon>
        <taxon>Dinosauria</taxon>
        <taxon>Saurischia</taxon>
        <taxon>Theropoda</taxon>
        <taxon>Coelurosauria</taxon>
        <taxon>Aves</taxon>
        <taxon>Neognathae</taxon>
        <taxon>Neoaves</taxon>
        <taxon>Telluraves</taxon>
        <taxon>Australaves</taxon>
        <taxon>Passeriformes</taxon>
        <taxon>Sturnidae</taxon>
        <taxon>Lamprotornis</taxon>
    </lineage>
</organism>
<evidence type="ECO:0000313" key="17">
    <source>
        <dbReference type="Proteomes" id="UP000618051"/>
    </source>
</evidence>
<dbReference type="GO" id="GO:0061975">
    <property type="term" value="P:articular cartilage development"/>
    <property type="evidence" value="ECO:0007669"/>
    <property type="project" value="TreeGrafter"/>
</dbReference>
<dbReference type="SUPFAM" id="SSF52058">
    <property type="entry name" value="L domain-like"/>
    <property type="match status" value="1"/>
</dbReference>
<keyword evidence="8" id="KW-0732">Signal</keyword>
<dbReference type="OrthoDB" id="7451790at2759"/>
<comment type="function">
    <text evidence="1">Induces bone formation in conjunction with TGF-beta-1 or TGF-beta-2.</text>
</comment>
<dbReference type="GO" id="GO:0005615">
    <property type="term" value="C:extracellular space"/>
    <property type="evidence" value="ECO:0007669"/>
    <property type="project" value="TreeGrafter"/>
</dbReference>
<comment type="similarity">
    <text evidence="3">Belongs to the small leucine-rich proteoglycan (SLRP) family. SLRP class III subfamily.</text>
</comment>
<evidence type="ECO:0000256" key="11">
    <source>
        <dbReference type="ARBA" id="ARBA00023030"/>
    </source>
</evidence>
<sequence length="345" mass="39091">MLRKSLSKYKKQVTTKQKAAILTRTPEPQRKCSPESRHEQISTSSLKATYIVLGKNGDFGGYFFFVCVCTFAPPLQQESLQFYEYDTDVSMGSLTQQDYEMQSKDIRKDGTNISLDTSLMLQSDDTQLDVPPTKDTNLPTCLLCVCLSGSVYCEEIDIEAVPPLPKETAYLYARFNKIKRIAASDFADITTLRRIDFSGNRIEEIEDGAFSKLLLLEELSLAENRLVKLPVLPPKLTTFNANQNRIKSRGIKANAFKKLTNLAYLYLGHNALESVPLNLPESLRILHLQYNNITTITDDTFCKSNNTRYIRTSMDEIRMEGNPIVLAKHVNAFSCLRMLPVGTYY</sequence>